<feature type="domain" description="Nudix hydrolase" evidence="7">
    <location>
        <begin position="34"/>
        <end position="239"/>
    </location>
</feature>
<dbReference type="PROSITE" id="PS51462">
    <property type="entry name" value="NUDIX"/>
    <property type="match status" value="1"/>
</dbReference>
<keyword evidence="6" id="KW-0464">Manganese</keyword>
<dbReference type="InterPro" id="IPR039121">
    <property type="entry name" value="NUDT19"/>
</dbReference>
<evidence type="ECO:0000313" key="9">
    <source>
        <dbReference type="Proteomes" id="UP000252893"/>
    </source>
</evidence>
<accession>A0A366EA02</accession>
<organism evidence="8 9">
    <name type="scientific">Pseudochrobactrum asaccharolyticum</name>
    <dbReference type="NCBI Taxonomy" id="354351"/>
    <lineage>
        <taxon>Bacteria</taxon>
        <taxon>Pseudomonadati</taxon>
        <taxon>Pseudomonadota</taxon>
        <taxon>Alphaproteobacteria</taxon>
        <taxon>Hyphomicrobiales</taxon>
        <taxon>Brucellaceae</taxon>
        <taxon>Pseudochrobactrum</taxon>
    </lineage>
</organism>
<dbReference type="InterPro" id="IPR015797">
    <property type="entry name" value="NUDIX_hydrolase-like_dom_sf"/>
</dbReference>
<protein>
    <recommendedName>
        <fullName evidence="7">Nudix hydrolase domain-containing protein</fullName>
    </recommendedName>
</protein>
<keyword evidence="9" id="KW-1185">Reference proteome</keyword>
<dbReference type="GO" id="GO:0046872">
    <property type="term" value="F:metal ion binding"/>
    <property type="evidence" value="ECO:0007669"/>
    <property type="project" value="UniProtKB-KW"/>
</dbReference>
<gene>
    <name evidence="8" type="ORF">DFR47_101763</name>
</gene>
<dbReference type="PANTHER" id="PTHR12318:SF0">
    <property type="entry name" value="ACYL-COENZYME A DIPHOSPHATASE NUDT19"/>
    <property type="match status" value="1"/>
</dbReference>
<dbReference type="Gene3D" id="3.90.79.10">
    <property type="entry name" value="Nucleoside Triphosphate Pyrophosphohydrolase"/>
    <property type="match status" value="1"/>
</dbReference>
<comment type="cofactor">
    <cofactor evidence="1">
        <name>Mn(2+)</name>
        <dbReference type="ChEBI" id="CHEBI:29035"/>
    </cofactor>
</comment>
<proteinExistence type="predicted"/>
<evidence type="ECO:0000256" key="1">
    <source>
        <dbReference type="ARBA" id="ARBA00001936"/>
    </source>
</evidence>
<name>A0A366EA02_9HYPH</name>
<sequence length="269" mass="30017">MSDRIPEDELIAMYNAEDAAATRRRTAASASAIRPKDAASLILIDRNGKVPRILMGRRARAMQFMPDVFVFPGGGTDPQDGKITAANNLRPQDEEKLLAGLGTRASTQRARALAMTAIRETYEETGLLLGTPHEMAQTHPWEGFARNQHLPDLSQLRYVARAITPPGHTRRYDARFFASFLDELSPAVKNSGLIPADISLTESPAYSEPELSDLKFVSFEEALNLNIAAITRIILRDIEKLLLEDMNLSSIYPVPLYRKRHGRHVREVI</sequence>
<dbReference type="PANTHER" id="PTHR12318">
    <property type="entry name" value="TESTOSTERONE-REGULATED PROTEIN RP2"/>
    <property type="match status" value="1"/>
</dbReference>
<evidence type="ECO:0000256" key="3">
    <source>
        <dbReference type="ARBA" id="ARBA00022723"/>
    </source>
</evidence>
<dbReference type="EMBL" id="QNRH01000001">
    <property type="protein sequence ID" value="RBO99152.1"/>
    <property type="molecule type" value="Genomic_DNA"/>
</dbReference>
<dbReference type="GO" id="GO:0016818">
    <property type="term" value="F:hydrolase activity, acting on acid anhydrides, in phosphorus-containing anhydrides"/>
    <property type="evidence" value="ECO:0007669"/>
    <property type="project" value="InterPro"/>
</dbReference>
<dbReference type="InterPro" id="IPR000086">
    <property type="entry name" value="NUDIX_hydrolase_dom"/>
</dbReference>
<reference evidence="8 9" key="1">
    <citation type="submission" date="2018-06" db="EMBL/GenBank/DDBJ databases">
        <title>Genomic Encyclopedia of Type Strains, Phase IV (KMG-IV): sequencing the most valuable type-strain genomes for metagenomic binning, comparative biology and taxonomic classification.</title>
        <authorList>
            <person name="Goeker M."/>
        </authorList>
    </citation>
    <scope>NUCLEOTIDE SEQUENCE [LARGE SCALE GENOMIC DNA]</scope>
    <source>
        <strain evidence="8 9">DSM 25619</strain>
    </source>
</reference>
<dbReference type="AlphaFoldDB" id="A0A366EA02"/>
<dbReference type="Proteomes" id="UP000252893">
    <property type="component" value="Unassembled WGS sequence"/>
</dbReference>
<evidence type="ECO:0000256" key="4">
    <source>
        <dbReference type="ARBA" id="ARBA00022801"/>
    </source>
</evidence>
<dbReference type="CDD" id="cd18870">
    <property type="entry name" value="NUDIX_AcylCoAdiphos_Nudt19"/>
    <property type="match status" value="1"/>
</dbReference>
<evidence type="ECO:0000313" key="8">
    <source>
        <dbReference type="EMBL" id="RBO99152.1"/>
    </source>
</evidence>
<evidence type="ECO:0000259" key="7">
    <source>
        <dbReference type="PROSITE" id="PS51462"/>
    </source>
</evidence>
<keyword evidence="3" id="KW-0479">Metal-binding</keyword>
<dbReference type="SUPFAM" id="SSF55811">
    <property type="entry name" value="Nudix"/>
    <property type="match status" value="1"/>
</dbReference>
<evidence type="ECO:0000256" key="2">
    <source>
        <dbReference type="ARBA" id="ARBA00001946"/>
    </source>
</evidence>
<comment type="cofactor">
    <cofactor evidence="2">
        <name>Mg(2+)</name>
        <dbReference type="ChEBI" id="CHEBI:18420"/>
    </cofactor>
</comment>
<comment type="caution">
    <text evidence="8">The sequence shown here is derived from an EMBL/GenBank/DDBJ whole genome shotgun (WGS) entry which is preliminary data.</text>
</comment>
<keyword evidence="4" id="KW-0378">Hydrolase</keyword>
<evidence type="ECO:0000256" key="6">
    <source>
        <dbReference type="ARBA" id="ARBA00023211"/>
    </source>
</evidence>
<evidence type="ECO:0000256" key="5">
    <source>
        <dbReference type="ARBA" id="ARBA00022842"/>
    </source>
</evidence>
<keyword evidence="5" id="KW-0460">Magnesium</keyword>